<evidence type="ECO:0000259" key="8">
    <source>
        <dbReference type="Pfam" id="PF22642"/>
    </source>
</evidence>
<comment type="function">
    <text evidence="6">Cell division inhibitor that blocks the formation of polar Z ring septums. Rapidly oscillates between the poles of the cell to destabilize FtsZ filaments that have formed before they mature into polar Z rings. Prevents FtsZ polymerization.</text>
</comment>
<evidence type="ECO:0000256" key="3">
    <source>
        <dbReference type="ARBA" id="ARBA00023210"/>
    </source>
</evidence>
<dbReference type="InterPro" id="IPR055219">
    <property type="entry name" value="MinC_N_1"/>
</dbReference>
<sequence length="240" mass="26677">MIVNSEALFETKPLVTVKGTRDGLLFLLDEQSDLDALCAYVSDLLSGQSGKVFDGPMVEIVVDYGRRQLTPPDCKRLLSLFLDRENFVLKTWGGRTDARQSLFYRNRAVRGQTIYHGMVRAGEPLSFDGDVVIIGDVNPSAHVRATGDIYVFGRLLGIAHAGFDGDANSIIAATEFAPMQLRINDTVSRAPKAQQQPLHAFMEFAYLENGHLAVSQMKYFTQWEKARNRASDTMQKGSRA</sequence>
<evidence type="ECO:0000256" key="4">
    <source>
        <dbReference type="ARBA" id="ARBA00023306"/>
    </source>
</evidence>
<evidence type="ECO:0000256" key="2">
    <source>
        <dbReference type="ARBA" id="ARBA00022618"/>
    </source>
</evidence>
<feature type="domain" description="Septum site-determining protein MinC N-terminal" evidence="8">
    <location>
        <begin position="15"/>
        <end position="91"/>
    </location>
</feature>
<feature type="domain" description="Septum formation inhibitor MinC C-terminal" evidence="7">
    <location>
        <begin position="115"/>
        <end position="213"/>
    </location>
</feature>
<dbReference type="Proteomes" id="UP001164761">
    <property type="component" value="Chromosome"/>
</dbReference>
<dbReference type="InterPro" id="IPR016098">
    <property type="entry name" value="CAP/MinC_C"/>
</dbReference>
<reference evidence="9" key="1">
    <citation type="submission" date="2022-08" db="EMBL/GenBank/DDBJ databases">
        <title>Alicyclobacillus fastidiosus DSM 17978, complete genome.</title>
        <authorList>
            <person name="Wang Q."/>
            <person name="Cai R."/>
            <person name="Wang Z."/>
        </authorList>
    </citation>
    <scope>NUCLEOTIDE SEQUENCE</scope>
    <source>
        <strain evidence="9">DSM 17978</strain>
    </source>
</reference>
<dbReference type="EMBL" id="CP104067">
    <property type="protein sequence ID" value="WAH44259.1"/>
    <property type="molecule type" value="Genomic_DNA"/>
</dbReference>
<organism evidence="9 10">
    <name type="scientific">Alicyclobacillus fastidiosus</name>
    <dbReference type="NCBI Taxonomy" id="392011"/>
    <lineage>
        <taxon>Bacteria</taxon>
        <taxon>Bacillati</taxon>
        <taxon>Bacillota</taxon>
        <taxon>Bacilli</taxon>
        <taxon>Bacillales</taxon>
        <taxon>Alicyclobacillaceae</taxon>
        <taxon>Alicyclobacillus</taxon>
    </lineage>
</organism>
<dbReference type="InterPro" id="IPR036145">
    <property type="entry name" value="MinC_C_sf"/>
</dbReference>
<dbReference type="InterPro" id="IPR005526">
    <property type="entry name" value="Septum_form_inhib_MinC_C"/>
</dbReference>
<dbReference type="InterPro" id="IPR013033">
    <property type="entry name" value="MinC"/>
</dbReference>
<proteinExistence type="inferred from homology"/>
<protein>
    <recommendedName>
        <fullName evidence="6">Probable septum site-determining protein MinC</fullName>
    </recommendedName>
</protein>
<evidence type="ECO:0000313" key="9">
    <source>
        <dbReference type="EMBL" id="WAH44259.1"/>
    </source>
</evidence>
<dbReference type="SUPFAM" id="SSF63848">
    <property type="entry name" value="Cell-division inhibitor MinC, C-terminal domain"/>
    <property type="match status" value="1"/>
</dbReference>
<dbReference type="HAMAP" id="MF_00267">
    <property type="entry name" value="MinC"/>
    <property type="match status" value="1"/>
</dbReference>
<evidence type="ECO:0000256" key="1">
    <source>
        <dbReference type="ARBA" id="ARBA00006291"/>
    </source>
</evidence>
<dbReference type="Pfam" id="PF03775">
    <property type="entry name" value="MinC_C"/>
    <property type="match status" value="1"/>
</dbReference>
<dbReference type="Gene3D" id="2.160.20.70">
    <property type="match status" value="1"/>
</dbReference>
<keyword evidence="3 6" id="KW-0717">Septation</keyword>
<evidence type="ECO:0000256" key="6">
    <source>
        <dbReference type="HAMAP-Rule" id="MF_00267"/>
    </source>
</evidence>
<accession>A0ABY6ZN42</accession>
<name>A0ABY6ZN42_9BACL</name>
<dbReference type="Pfam" id="PF22642">
    <property type="entry name" value="MinC_N_1"/>
    <property type="match status" value="1"/>
</dbReference>
<dbReference type="PANTHER" id="PTHR34108:SF1">
    <property type="entry name" value="SEPTUM SITE-DETERMINING PROTEIN MINC"/>
    <property type="match status" value="1"/>
</dbReference>
<dbReference type="Gene3D" id="3.30.160.540">
    <property type="match status" value="1"/>
</dbReference>
<keyword evidence="4 6" id="KW-0131">Cell cycle</keyword>
<comment type="subunit">
    <text evidence="5 6">Interacts with MinD and FtsZ.</text>
</comment>
<comment type="similarity">
    <text evidence="1 6">Belongs to the MinC family.</text>
</comment>
<gene>
    <name evidence="6" type="primary">minC</name>
    <name evidence="9" type="ORF">NZD89_13250</name>
</gene>
<evidence type="ECO:0000313" key="10">
    <source>
        <dbReference type="Proteomes" id="UP001164761"/>
    </source>
</evidence>
<keyword evidence="2 6" id="KW-0132">Cell division</keyword>
<dbReference type="PANTHER" id="PTHR34108">
    <property type="entry name" value="SEPTUM SITE-DETERMINING PROTEIN MINC"/>
    <property type="match status" value="1"/>
</dbReference>
<dbReference type="RefSeq" id="WP_268008155.1">
    <property type="nucleotide sequence ID" value="NZ_BSUT01000001.1"/>
</dbReference>
<keyword evidence="10" id="KW-1185">Reference proteome</keyword>
<evidence type="ECO:0000256" key="5">
    <source>
        <dbReference type="ARBA" id="ARBA00046874"/>
    </source>
</evidence>
<evidence type="ECO:0000259" key="7">
    <source>
        <dbReference type="Pfam" id="PF03775"/>
    </source>
</evidence>